<dbReference type="PROSITE" id="PS50011">
    <property type="entry name" value="PROTEIN_KINASE_DOM"/>
    <property type="match status" value="1"/>
</dbReference>
<dbReference type="GO" id="GO:0004674">
    <property type="term" value="F:protein serine/threonine kinase activity"/>
    <property type="evidence" value="ECO:0007669"/>
    <property type="project" value="UniProtKB-KW"/>
</dbReference>
<comment type="catalytic activity">
    <reaction evidence="7">
        <text>L-threonyl-[protein] + ATP = O-phospho-L-threonyl-[protein] + ADP + H(+)</text>
        <dbReference type="Rhea" id="RHEA:46608"/>
        <dbReference type="Rhea" id="RHEA-COMP:11060"/>
        <dbReference type="Rhea" id="RHEA-COMP:11605"/>
        <dbReference type="ChEBI" id="CHEBI:15378"/>
        <dbReference type="ChEBI" id="CHEBI:30013"/>
        <dbReference type="ChEBI" id="CHEBI:30616"/>
        <dbReference type="ChEBI" id="CHEBI:61977"/>
        <dbReference type="ChEBI" id="CHEBI:456216"/>
        <dbReference type="EC" id="2.7.11.1"/>
    </reaction>
</comment>
<keyword evidence="4" id="KW-0547">Nucleotide-binding</keyword>
<dbReference type="EMBL" id="CP022315">
    <property type="protein sequence ID" value="ASK62855.1"/>
    <property type="molecule type" value="Genomic_DNA"/>
</dbReference>
<keyword evidence="2" id="KW-0723">Serine/threonine-protein kinase</keyword>
<dbReference type="EC" id="2.7.11.1" evidence="1"/>
<evidence type="ECO:0000256" key="5">
    <source>
        <dbReference type="ARBA" id="ARBA00022777"/>
    </source>
</evidence>
<dbReference type="Gene3D" id="3.30.200.20">
    <property type="entry name" value="Phosphorylase Kinase, domain 1"/>
    <property type="match status" value="1"/>
</dbReference>
<evidence type="ECO:0000256" key="4">
    <source>
        <dbReference type="ARBA" id="ARBA00022741"/>
    </source>
</evidence>
<dbReference type="InterPro" id="IPR000719">
    <property type="entry name" value="Prot_kinase_dom"/>
</dbReference>
<evidence type="ECO:0000256" key="8">
    <source>
        <dbReference type="ARBA" id="ARBA00048679"/>
    </source>
</evidence>
<dbReference type="PANTHER" id="PTHR24363">
    <property type="entry name" value="SERINE/THREONINE PROTEIN KINASE"/>
    <property type="match status" value="1"/>
</dbReference>
<name>A0A220U470_9BACI</name>
<dbReference type="Pfam" id="PF00069">
    <property type="entry name" value="Pkinase"/>
    <property type="match status" value="1"/>
</dbReference>
<evidence type="ECO:0000313" key="10">
    <source>
        <dbReference type="EMBL" id="ASK62855.1"/>
    </source>
</evidence>
<evidence type="ECO:0000256" key="6">
    <source>
        <dbReference type="ARBA" id="ARBA00022840"/>
    </source>
</evidence>
<keyword evidence="3" id="KW-0808">Transferase</keyword>
<sequence>MMKVVDQEFVNGKYKVIRYLRDGGTSQLYEVKGPKGQTVILKVVKQPTTLFIDQLNNEAKILANINHPNIPKLYDKLTLNRHYHAIVIEKIDGESIADLVEKKDKKFSWEESLHISKELAKLIHIFHLNNPAIVIRDIKPSNILLTKQNDVYLIDFGTSMFLNDANQATALGTIGFAAPEQFENGVVDLRSDQFSLGATIFFMLTRGQNIYTSNRQNILDGHIPKAFVKVISKLTETDVTNRYDSIEKVLSKLGQVKVSWWERKKKFI</sequence>
<evidence type="ECO:0000313" key="11">
    <source>
        <dbReference type="Proteomes" id="UP000198312"/>
    </source>
</evidence>
<dbReference type="AlphaFoldDB" id="A0A220U470"/>
<keyword evidence="11" id="KW-1185">Reference proteome</keyword>
<reference evidence="10 11" key="1">
    <citation type="submission" date="2017-07" db="EMBL/GenBank/DDBJ databases">
        <title>Virgibacillus sp. LM2416.</title>
        <authorList>
            <person name="Tak E.J."/>
            <person name="Bae J.-W."/>
        </authorList>
    </citation>
    <scope>NUCLEOTIDE SEQUENCE [LARGE SCALE GENOMIC DNA]</scope>
    <source>
        <strain evidence="10 11">LM2416</strain>
    </source>
</reference>
<dbReference type="Proteomes" id="UP000198312">
    <property type="component" value="Chromosome"/>
</dbReference>
<dbReference type="SMART" id="SM00220">
    <property type="entry name" value="S_TKc"/>
    <property type="match status" value="1"/>
</dbReference>
<evidence type="ECO:0000259" key="9">
    <source>
        <dbReference type="PROSITE" id="PS50011"/>
    </source>
</evidence>
<dbReference type="PANTHER" id="PTHR24363:SF0">
    <property type="entry name" value="SERINE_THREONINE KINASE LIKE DOMAIN CONTAINING 1"/>
    <property type="match status" value="1"/>
</dbReference>
<gene>
    <name evidence="10" type="ORF">CFK37_12200</name>
</gene>
<proteinExistence type="predicted"/>
<dbReference type="InterPro" id="IPR011009">
    <property type="entry name" value="Kinase-like_dom_sf"/>
</dbReference>
<dbReference type="SUPFAM" id="SSF56112">
    <property type="entry name" value="Protein kinase-like (PK-like)"/>
    <property type="match status" value="1"/>
</dbReference>
<feature type="domain" description="Protein kinase" evidence="9">
    <location>
        <begin position="14"/>
        <end position="268"/>
    </location>
</feature>
<keyword evidence="6" id="KW-0067">ATP-binding</keyword>
<protein>
    <recommendedName>
        <fullName evidence="1">non-specific serine/threonine protein kinase</fullName>
        <ecNumber evidence="1">2.7.11.1</ecNumber>
    </recommendedName>
</protein>
<evidence type="ECO:0000256" key="7">
    <source>
        <dbReference type="ARBA" id="ARBA00047899"/>
    </source>
</evidence>
<comment type="catalytic activity">
    <reaction evidence="8">
        <text>L-seryl-[protein] + ATP = O-phospho-L-seryl-[protein] + ADP + H(+)</text>
        <dbReference type="Rhea" id="RHEA:17989"/>
        <dbReference type="Rhea" id="RHEA-COMP:9863"/>
        <dbReference type="Rhea" id="RHEA-COMP:11604"/>
        <dbReference type="ChEBI" id="CHEBI:15378"/>
        <dbReference type="ChEBI" id="CHEBI:29999"/>
        <dbReference type="ChEBI" id="CHEBI:30616"/>
        <dbReference type="ChEBI" id="CHEBI:83421"/>
        <dbReference type="ChEBI" id="CHEBI:456216"/>
        <dbReference type="EC" id="2.7.11.1"/>
    </reaction>
</comment>
<dbReference type="CDD" id="cd14014">
    <property type="entry name" value="STKc_PknB_like"/>
    <property type="match status" value="1"/>
</dbReference>
<evidence type="ECO:0000256" key="2">
    <source>
        <dbReference type="ARBA" id="ARBA00022527"/>
    </source>
</evidence>
<organism evidence="10 11">
    <name type="scientific">Virgibacillus phasianinus</name>
    <dbReference type="NCBI Taxonomy" id="2017483"/>
    <lineage>
        <taxon>Bacteria</taxon>
        <taxon>Bacillati</taxon>
        <taxon>Bacillota</taxon>
        <taxon>Bacilli</taxon>
        <taxon>Bacillales</taxon>
        <taxon>Bacillaceae</taxon>
        <taxon>Virgibacillus</taxon>
    </lineage>
</organism>
<dbReference type="Gene3D" id="1.10.510.10">
    <property type="entry name" value="Transferase(Phosphotransferase) domain 1"/>
    <property type="match status" value="1"/>
</dbReference>
<evidence type="ECO:0000256" key="1">
    <source>
        <dbReference type="ARBA" id="ARBA00012513"/>
    </source>
</evidence>
<evidence type="ECO:0000256" key="3">
    <source>
        <dbReference type="ARBA" id="ARBA00022679"/>
    </source>
</evidence>
<keyword evidence="5" id="KW-0418">Kinase</keyword>
<dbReference type="GO" id="GO:0005524">
    <property type="term" value="F:ATP binding"/>
    <property type="evidence" value="ECO:0007669"/>
    <property type="project" value="UniProtKB-KW"/>
</dbReference>
<dbReference type="KEGG" id="vil:CFK37_12200"/>
<dbReference type="OrthoDB" id="9788659at2"/>
<accession>A0A220U470</accession>